<proteinExistence type="predicted"/>
<dbReference type="Proteomes" id="UP001418222">
    <property type="component" value="Unassembled WGS sequence"/>
</dbReference>
<dbReference type="EMBL" id="JBBWWQ010000017">
    <property type="protein sequence ID" value="KAK8924098.1"/>
    <property type="molecule type" value="Genomic_DNA"/>
</dbReference>
<gene>
    <name evidence="1" type="ORF">KSP39_PZI019385</name>
</gene>
<organism evidence="1 2">
    <name type="scientific">Platanthera zijinensis</name>
    <dbReference type="NCBI Taxonomy" id="2320716"/>
    <lineage>
        <taxon>Eukaryota</taxon>
        <taxon>Viridiplantae</taxon>
        <taxon>Streptophyta</taxon>
        <taxon>Embryophyta</taxon>
        <taxon>Tracheophyta</taxon>
        <taxon>Spermatophyta</taxon>
        <taxon>Magnoliopsida</taxon>
        <taxon>Liliopsida</taxon>
        <taxon>Asparagales</taxon>
        <taxon>Orchidaceae</taxon>
        <taxon>Orchidoideae</taxon>
        <taxon>Orchideae</taxon>
        <taxon>Orchidinae</taxon>
        <taxon>Platanthera</taxon>
    </lineage>
</organism>
<evidence type="ECO:0000313" key="1">
    <source>
        <dbReference type="EMBL" id="KAK8924098.1"/>
    </source>
</evidence>
<accession>A0AAP0FY86</accession>
<comment type="caution">
    <text evidence="1">The sequence shown here is derived from an EMBL/GenBank/DDBJ whole genome shotgun (WGS) entry which is preliminary data.</text>
</comment>
<protein>
    <submittedName>
        <fullName evidence="1">Uncharacterized protein</fullName>
    </submittedName>
</protein>
<dbReference type="AlphaFoldDB" id="A0AAP0FY86"/>
<evidence type="ECO:0000313" key="2">
    <source>
        <dbReference type="Proteomes" id="UP001418222"/>
    </source>
</evidence>
<sequence length="136" mass="14753">MRVICRGGLVTDGEKRLVADREQQLVAALEKIANGGREVEWLVALEKITNGSSGTGCVTWAADRSPVPKIASLAEGRKAGRWIIRQSRSSERRNSLGMSWCDGMKQPRLMVCPGKPSPFDSYSIVSFASSSSNPSL</sequence>
<keyword evidence="2" id="KW-1185">Reference proteome</keyword>
<name>A0AAP0FY86_9ASPA</name>
<reference evidence="1 2" key="1">
    <citation type="journal article" date="2022" name="Nat. Plants">
        <title>Genomes of leafy and leafless Platanthera orchids illuminate the evolution of mycoheterotrophy.</title>
        <authorList>
            <person name="Li M.H."/>
            <person name="Liu K.W."/>
            <person name="Li Z."/>
            <person name="Lu H.C."/>
            <person name="Ye Q.L."/>
            <person name="Zhang D."/>
            <person name="Wang J.Y."/>
            <person name="Li Y.F."/>
            <person name="Zhong Z.M."/>
            <person name="Liu X."/>
            <person name="Yu X."/>
            <person name="Liu D.K."/>
            <person name="Tu X.D."/>
            <person name="Liu B."/>
            <person name="Hao Y."/>
            <person name="Liao X.Y."/>
            <person name="Jiang Y.T."/>
            <person name="Sun W.H."/>
            <person name="Chen J."/>
            <person name="Chen Y.Q."/>
            <person name="Ai Y."/>
            <person name="Zhai J.W."/>
            <person name="Wu S.S."/>
            <person name="Zhou Z."/>
            <person name="Hsiao Y.Y."/>
            <person name="Wu W.L."/>
            <person name="Chen Y.Y."/>
            <person name="Lin Y.F."/>
            <person name="Hsu J.L."/>
            <person name="Li C.Y."/>
            <person name="Wang Z.W."/>
            <person name="Zhao X."/>
            <person name="Zhong W.Y."/>
            <person name="Ma X.K."/>
            <person name="Ma L."/>
            <person name="Huang J."/>
            <person name="Chen G.Z."/>
            <person name="Huang M.Z."/>
            <person name="Huang L."/>
            <person name="Peng D.H."/>
            <person name="Luo Y.B."/>
            <person name="Zou S.Q."/>
            <person name="Chen S.P."/>
            <person name="Lan S."/>
            <person name="Tsai W.C."/>
            <person name="Van de Peer Y."/>
            <person name="Liu Z.J."/>
        </authorList>
    </citation>
    <scope>NUCLEOTIDE SEQUENCE [LARGE SCALE GENOMIC DNA]</scope>
    <source>
        <strain evidence="1">Lor287</strain>
    </source>
</reference>